<dbReference type="PANTHER" id="PTHR16877">
    <property type="entry name" value="HEPCIDIN"/>
    <property type="match status" value="1"/>
</dbReference>
<organism evidence="9 10">
    <name type="scientific">Dicentrarchus labrax</name>
    <name type="common">European seabass</name>
    <name type="synonym">Morone labrax</name>
    <dbReference type="NCBI Taxonomy" id="13489"/>
    <lineage>
        <taxon>Eukaryota</taxon>
        <taxon>Metazoa</taxon>
        <taxon>Chordata</taxon>
        <taxon>Craniata</taxon>
        <taxon>Vertebrata</taxon>
        <taxon>Euteleostomi</taxon>
        <taxon>Actinopterygii</taxon>
        <taxon>Neopterygii</taxon>
        <taxon>Teleostei</taxon>
        <taxon>Neoteleostei</taxon>
        <taxon>Acanthomorphata</taxon>
        <taxon>Eupercaria</taxon>
        <taxon>Moronidae</taxon>
        <taxon>Dicentrarchus</taxon>
    </lineage>
</organism>
<comment type="similarity">
    <text evidence="2">Belongs to the hepcidin family.</text>
</comment>
<comment type="subcellular location">
    <subcellularLocation>
        <location evidence="1">Secreted</location>
    </subcellularLocation>
</comment>
<dbReference type="Pfam" id="PF06446">
    <property type="entry name" value="Hepcidin"/>
    <property type="match status" value="1"/>
</dbReference>
<reference evidence="9" key="1">
    <citation type="submission" date="2025-05" db="UniProtKB">
        <authorList>
            <consortium name="Ensembl"/>
        </authorList>
    </citation>
    <scope>IDENTIFICATION</scope>
</reference>
<name>A0A8C4GHW7_DICLA</name>
<keyword evidence="6" id="KW-0732">Signal</keyword>
<dbReference type="Ensembl" id="ENSDLAT00005084358.1">
    <property type="protein sequence ID" value="ENSDLAP00005075989.1"/>
    <property type="gene ID" value="ENSDLAG00005005252.2"/>
</dbReference>
<dbReference type="GeneTree" id="ENSGT00390000013999"/>
<evidence type="ECO:0008006" key="11">
    <source>
        <dbReference type="Google" id="ProtNLM"/>
    </source>
</evidence>
<dbReference type="GO" id="GO:0005179">
    <property type="term" value="F:hormone activity"/>
    <property type="evidence" value="ECO:0007669"/>
    <property type="project" value="UniProtKB-KW"/>
</dbReference>
<dbReference type="Proteomes" id="UP000694389">
    <property type="component" value="Unassembled WGS sequence"/>
</dbReference>
<evidence type="ECO:0000256" key="8">
    <source>
        <dbReference type="ARBA" id="ARBA00023157"/>
    </source>
</evidence>
<proteinExistence type="inferred from homology"/>
<keyword evidence="7" id="KW-0044">Antibiotic</keyword>
<accession>A0A8C4GHW7</accession>
<evidence type="ECO:0000256" key="4">
    <source>
        <dbReference type="ARBA" id="ARBA00022529"/>
    </source>
</evidence>
<dbReference type="Ensembl" id="ENSDLAT00005010961.2">
    <property type="protein sequence ID" value="ENSDLAP00005010006.2"/>
    <property type="gene ID" value="ENSDLAG00005005252.2"/>
</dbReference>
<evidence type="ECO:0000256" key="5">
    <source>
        <dbReference type="ARBA" id="ARBA00022702"/>
    </source>
</evidence>
<keyword evidence="8" id="KW-1015">Disulfide bond</keyword>
<dbReference type="GO" id="GO:0042742">
    <property type="term" value="P:defense response to bacterium"/>
    <property type="evidence" value="ECO:0007669"/>
    <property type="project" value="UniProtKB-KW"/>
</dbReference>
<evidence type="ECO:0000256" key="3">
    <source>
        <dbReference type="ARBA" id="ARBA00022525"/>
    </source>
</evidence>
<evidence type="ECO:0000256" key="7">
    <source>
        <dbReference type="ARBA" id="ARBA00023022"/>
    </source>
</evidence>
<keyword evidence="3" id="KW-0964">Secreted</keyword>
<evidence type="ECO:0000313" key="10">
    <source>
        <dbReference type="Proteomes" id="UP000694389"/>
    </source>
</evidence>
<keyword evidence="5" id="KW-0372">Hormone</keyword>
<dbReference type="InterPro" id="IPR010500">
    <property type="entry name" value="Hepcidin"/>
</dbReference>
<dbReference type="GO" id="GO:0005576">
    <property type="term" value="C:extracellular region"/>
    <property type="evidence" value="ECO:0007669"/>
    <property type="project" value="UniProtKB-SubCell"/>
</dbReference>
<dbReference type="GO" id="GO:0006879">
    <property type="term" value="P:intracellular iron ion homeostasis"/>
    <property type="evidence" value="ECO:0007669"/>
    <property type="project" value="InterPro"/>
</dbReference>
<dbReference type="PANTHER" id="PTHR16877:SF0">
    <property type="entry name" value="HEPCIDIN"/>
    <property type="match status" value="1"/>
</dbReference>
<keyword evidence="10" id="KW-1185">Reference proteome</keyword>
<keyword evidence="4" id="KW-0929">Antimicrobial</keyword>
<protein>
    <recommendedName>
        <fullName evidence="11">Hepcidin</fullName>
    </recommendedName>
</protein>
<evidence type="ECO:0000256" key="1">
    <source>
        <dbReference type="ARBA" id="ARBA00004613"/>
    </source>
</evidence>
<evidence type="ECO:0000256" key="6">
    <source>
        <dbReference type="ARBA" id="ARBA00022729"/>
    </source>
</evidence>
<evidence type="ECO:0000256" key="2">
    <source>
        <dbReference type="ARBA" id="ARBA00008022"/>
    </source>
</evidence>
<evidence type="ECO:0000313" key="9">
    <source>
        <dbReference type="Ensembl" id="ENSDLAP00005010006.2"/>
    </source>
</evidence>
<dbReference type="AlphaFoldDB" id="A0A8C4GHW7"/>
<sequence>NVEQTNKDKKFLIPTAENFLHSPSQHPSESDASLKSHYCTVGAVSDEATAALVSINSSRFYTFNHQTGEEVKGADKSHQKSERIETLKQSNPPKMKTFSVAVAVAVVLAFICLQESSAVPVTEVQELEEPMSNEYQEMPVESWKMPYNNRHKRHSSPGGCRFCCSCCPNMSGCGVCCRF</sequence>